<evidence type="ECO:0000313" key="2">
    <source>
        <dbReference type="Proteomes" id="UP000284892"/>
    </source>
</evidence>
<sequence length="358" mass="41424">MYLNFASHCYIKIDNHPKEWHAFLKSSNWYYHCVKSAQDLDLHVEFISKMPFSTQKTLHPKYGSNAHNFIIYDAKKRKVAFDFSKVGVEPTKILVENKFCLDTLEELLFNLVKIVLLGKEIACIHASSYLTSEGAKIIAGWEGIGKSSIMLKKVYSGDSFLSDDRTFISKDGFVFPIYSDVKQYSGEFSSFKELLKHSSFKEKFIIKLNIFLHKIRDNNKSSKLHFGIQKILNVLRRLHLYKIHIPLDKISIGKNEKHELKDVFVLQQVTSKGTDVEKTEVNNIITSLINTTKFDDNEMFKLYQVYKYLFPIQQNDILEDYELKINNILRDGFSKANVSLDTVLLDTPIAKIVKKIKA</sequence>
<name>A0A420DXC0_9FLAO</name>
<dbReference type="EMBL" id="RAQJ01000001">
    <property type="protein sequence ID" value="RKE98831.1"/>
    <property type="molecule type" value="Genomic_DNA"/>
</dbReference>
<accession>A0A420DXC0</accession>
<dbReference type="InterPro" id="IPR027417">
    <property type="entry name" value="P-loop_NTPase"/>
</dbReference>
<organism evidence="1 2">
    <name type="scientific">Ichthyenterobacterium magnum</name>
    <dbReference type="NCBI Taxonomy" id="1230530"/>
    <lineage>
        <taxon>Bacteria</taxon>
        <taxon>Pseudomonadati</taxon>
        <taxon>Bacteroidota</taxon>
        <taxon>Flavobacteriia</taxon>
        <taxon>Flavobacteriales</taxon>
        <taxon>Flavobacteriaceae</taxon>
        <taxon>Ichthyenterobacterium</taxon>
    </lineage>
</organism>
<dbReference type="Gene3D" id="3.40.50.300">
    <property type="entry name" value="P-loop containing nucleotide triphosphate hydrolases"/>
    <property type="match status" value="1"/>
</dbReference>
<comment type="caution">
    <text evidence="1">The sequence shown here is derived from an EMBL/GenBank/DDBJ whole genome shotgun (WGS) entry which is preliminary data.</text>
</comment>
<protein>
    <submittedName>
        <fullName evidence="1">Uncharacterized protein</fullName>
    </submittedName>
</protein>
<evidence type="ECO:0000313" key="1">
    <source>
        <dbReference type="EMBL" id="RKE98831.1"/>
    </source>
</evidence>
<dbReference type="RefSeq" id="WP_147376097.1">
    <property type="nucleotide sequence ID" value="NZ_RAQJ01000001.1"/>
</dbReference>
<dbReference type="AlphaFoldDB" id="A0A420DXC0"/>
<proteinExistence type="predicted"/>
<reference evidence="1 2" key="1">
    <citation type="submission" date="2018-09" db="EMBL/GenBank/DDBJ databases">
        <title>Genomic Encyclopedia of Archaeal and Bacterial Type Strains, Phase II (KMG-II): from individual species to whole genera.</title>
        <authorList>
            <person name="Goeker M."/>
        </authorList>
    </citation>
    <scope>NUCLEOTIDE SEQUENCE [LARGE SCALE GENOMIC DNA]</scope>
    <source>
        <strain evidence="1 2">DSM 26283</strain>
    </source>
</reference>
<dbReference type="Proteomes" id="UP000284892">
    <property type="component" value="Unassembled WGS sequence"/>
</dbReference>
<gene>
    <name evidence="1" type="ORF">BXY80_0926</name>
</gene>
<keyword evidence="2" id="KW-1185">Reference proteome</keyword>